<sequence>MSWRRRVWWELAEAGAISGRVLDVGCGTGEHVLLTAGLGSAATGIDLAGNALAQAQDRHLQPATMEITTDPDGIRAWLATLTRC</sequence>
<dbReference type="InterPro" id="IPR029063">
    <property type="entry name" value="SAM-dependent_MTases_sf"/>
</dbReference>
<evidence type="ECO:0000313" key="3">
    <source>
        <dbReference type="Proteomes" id="UP001165136"/>
    </source>
</evidence>
<proteinExistence type="predicted"/>
<dbReference type="Pfam" id="PF13649">
    <property type="entry name" value="Methyltransf_25"/>
    <property type="match status" value="1"/>
</dbReference>
<gene>
    <name evidence="2" type="ORF">Atai01_08690</name>
</gene>
<comment type="caution">
    <text evidence="2">The sequence shown here is derived from an EMBL/GenBank/DDBJ whole genome shotgun (WGS) entry which is preliminary data.</text>
</comment>
<dbReference type="AlphaFoldDB" id="A0A9W6VCY8"/>
<dbReference type="Proteomes" id="UP001165136">
    <property type="component" value="Unassembled WGS sequence"/>
</dbReference>
<accession>A0A9W6VCY8</accession>
<organism evidence="2 3">
    <name type="scientific">Amycolatopsis taiwanensis</name>
    <dbReference type="NCBI Taxonomy" id="342230"/>
    <lineage>
        <taxon>Bacteria</taxon>
        <taxon>Bacillati</taxon>
        <taxon>Actinomycetota</taxon>
        <taxon>Actinomycetes</taxon>
        <taxon>Pseudonocardiales</taxon>
        <taxon>Pseudonocardiaceae</taxon>
        <taxon>Amycolatopsis</taxon>
    </lineage>
</organism>
<dbReference type="SUPFAM" id="SSF53335">
    <property type="entry name" value="S-adenosyl-L-methionine-dependent methyltransferases"/>
    <property type="match status" value="1"/>
</dbReference>
<protein>
    <recommendedName>
        <fullName evidence="1">Methyltransferase domain-containing protein</fullName>
    </recommendedName>
</protein>
<name>A0A9W6VCY8_9PSEU</name>
<reference evidence="2" key="1">
    <citation type="submission" date="2023-03" db="EMBL/GenBank/DDBJ databases">
        <title>Amycolatopsis taiwanensis NBRC 103393.</title>
        <authorList>
            <person name="Ichikawa N."/>
            <person name="Sato H."/>
            <person name="Tonouchi N."/>
        </authorList>
    </citation>
    <scope>NUCLEOTIDE SEQUENCE</scope>
    <source>
        <strain evidence="2">NBRC 103393</strain>
    </source>
</reference>
<evidence type="ECO:0000313" key="2">
    <source>
        <dbReference type="EMBL" id="GLY64250.1"/>
    </source>
</evidence>
<dbReference type="EMBL" id="BSTI01000002">
    <property type="protein sequence ID" value="GLY64250.1"/>
    <property type="molecule type" value="Genomic_DNA"/>
</dbReference>
<dbReference type="Gene3D" id="3.40.50.150">
    <property type="entry name" value="Vaccinia Virus protein VP39"/>
    <property type="match status" value="1"/>
</dbReference>
<keyword evidence="3" id="KW-1185">Reference proteome</keyword>
<evidence type="ECO:0000259" key="1">
    <source>
        <dbReference type="Pfam" id="PF13649"/>
    </source>
</evidence>
<feature type="domain" description="Methyltransferase" evidence="1">
    <location>
        <begin position="21"/>
        <end position="61"/>
    </location>
</feature>
<dbReference type="InterPro" id="IPR041698">
    <property type="entry name" value="Methyltransf_25"/>
</dbReference>